<feature type="transmembrane region" description="Helical" evidence="7">
    <location>
        <begin position="12"/>
        <end position="30"/>
    </location>
</feature>
<evidence type="ECO:0000256" key="5">
    <source>
        <dbReference type="ARBA" id="ARBA00022989"/>
    </source>
</evidence>
<dbReference type="InterPro" id="IPR045621">
    <property type="entry name" value="BPD_transp_1_N"/>
</dbReference>
<dbReference type="PANTHER" id="PTHR30465">
    <property type="entry name" value="INNER MEMBRANE ABC TRANSPORTER"/>
    <property type="match status" value="1"/>
</dbReference>
<dbReference type="CDD" id="cd06261">
    <property type="entry name" value="TM_PBP2"/>
    <property type="match status" value="1"/>
</dbReference>
<dbReference type="AlphaFoldDB" id="A0A927FD18"/>
<evidence type="ECO:0000313" key="9">
    <source>
        <dbReference type="EMBL" id="MBD5782141.1"/>
    </source>
</evidence>
<feature type="transmembrane region" description="Helical" evidence="7">
    <location>
        <begin position="226"/>
        <end position="252"/>
    </location>
</feature>
<dbReference type="InterPro" id="IPR035906">
    <property type="entry name" value="MetI-like_sf"/>
</dbReference>
<keyword evidence="10" id="KW-1185">Reference proteome</keyword>
<evidence type="ECO:0000256" key="3">
    <source>
        <dbReference type="ARBA" id="ARBA00022475"/>
    </source>
</evidence>
<dbReference type="GO" id="GO:0005886">
    <property type="term" value="C:plasma membrane"/>
    <property type="evidence" value="ECO:0007669"/>
    <property type="project" value="UniProtKB-SubCell"/>
</dbReference>
<comment type="similarity">
    <text evidence="7">Belongs to the binding-protein-dependent transport system permease family.</text>
</comment>
<keyword evidence="4 7" id="KW-0812">Transmembrane</keyword>
<proteinExistence type="inferred from homology"/>
<feature type="transmembrane region" description="Helical" evidence="7">
    <location>
        <begin position="100"/>
        <end position="121"/>
    </location>
</feature>
<feature type="domain" description="ABC transmembrane type-1" evidence="8">
    <location>
        <begin position="94"/>
        <end position="295"/>
    </location>
</feature>
<evidence type="ECO:0000259" key="8">
    <source>
        <dbReference type="PROSITE" id="PS50928"/>
    </source>
</evidence>
<feature type="transmembrane region" description="Helical" evidence="7">
    <location>
        <begin position="272"/>
        <end position="298"/>
    </location>
</feature>
<dbReference type="GO" id="GO:0055085">
    <property type="term" value="P:transmembrane transport"/>
    <property type="evidence" value="ECO:0007669"/>
    <property type="project" value="InterPro"/>
</dbReference>
<dbReference type="RefSeq" id="WP_191619208.1">
    <property type="nucleotide sequence ID" value="NZ_JACYFG010000051.1"/>
</dbReference>
<evidence type="ECO:0000256" key="2">
    <source>
        <dbReference type="ARBA" id="ARBA00022448"/>
    </source>
</evidence>
<comment type="subcellular location">
    <subcellularLocation>
        <location evidence="1 7">Cell membrane</location>
        <topology evidence="1 7">Multi-pass membrane protein</topology>
    </subcellularLocation>
</comment>
<keyword evidence="3" id="KW-1003">Cell membrane</keyword>
<reference evidence="9" key="1">
    <citation type="submission" date="2020-09" db="EMBL/GenBank/DDBJ databases">
        <title>Pelagicoccus enzymogenes sp. nov. with an EPS production, isolated from marine sediment.</title>
        <authorList>
            <person name="Feng X."/>
        </authorList>
    </citation>
    <scope>NUCLEOTIDE SEQUENCE</scope>
    <source>
        <strain evidence="9">NFK12</strain>
    </source>
</reference>
<dbReference type="SUPFAM" id="SSF161098">
    <property type="entry name" value="MetI-like"/>
    <property type="match status" value="1"/>
</dbReference>
<dbReference type="PROSITE" id="PS50928">
    <property type="entry name" value="ABC_TM1"/>
    <property type="match status" value="1"/>
</dbReference>
<evidence type="ECO:0000256" key="1">
    <source>
        <dbReference type="ARBA" id="ARBA00004651"/>
    </source>
</evidence>
<evidence type="ECO:0000256" key="6">
    <source>
        <dbReference type="ARBA" id="ARBA00023136"/>
    </source>
</evidence>
<dbReference type="InterPro" id="IPR000515">
    <property type="entry name" value="MetI-like"/>
</dbReference>
<organism evidence="9 10">
    <name type="scientific">Pelagicoccus enzymogenes</name>
    <dbReference type="NCBI Taxonomy" id="2773457"/>
    <lineage>
        <taxon>Bacteria</taxon>
        <taxon>Pseudomonadati</taxon>
        <taxon>Verrucomicrobiota</taxon>
        <taxon>Opitutia</taxon>
        <taxon>Puniceicoccales</taxon>
        <taxon>Pelagicoccaceae</taxon>
        <taxon>Pelagicoccus</taxon>
    </lineage>
</organism>
<accession>A0A927FD18</accession>
<dbReference type="EMBL" id="JACYFG010000051">
    <property type="protein sequence ID" value="MBD5782141.1"/>
    <property type="molecule type" value="Genomic_DNA"/>
</dbReference>
<feature type="transmembrane region" description="Helical" evidence="7">
    <location>
        <begin position="172"/>
        <end position="191"/>
    </location>
</feature>
<keyword evidence="5 7" id="KW-1133">Transmembrane helix</keyword>
<dbReference type="PANTHER" id="PTHR30465:SF74">
    <property type="entry name" value="OLIGOPEPTIDE TRANSPORT SYSTEM PERMEASE PROTEIN OPPB"/>
    <property type="match status" value="1"/>
</dbReference>
<evidence type="ECO:0000256" key="4">
    <source>
        <dbReference type="ARBA" id="ARBA00022692"/>
    </source>
</evidence>
<dbReference type="Pfam" id="PF00528">
    <property type="entry name" value="BPD_transp_1"/>
    <property type="match status" value="1"/>
</dbReference>
<evidence type="ECO:0000313" key="10">
    <source>
        <dbReference type="Proteomes" id="UP000622317"/>
    </source>
</evidence>
<comment type="caution">
    <text evidence="9">The sequence shown here is derived from an EMBL/GenBank/DDBJ whole genome shotgun (WGS) entry which is preliminary data.</text>
</comment>
<keyword evidence="6 7" id="KW-0472">Membrane</keyword>
<keyword evidence="2 7" id="KW-0813">Transport</keyword>
<protein>
    <submittedName>
        <fullName evidence="9">ABC transporter permease</fullName>
    </submittedName>
</protein>
<sequence>MLAFILKRLAQAIPVLLAIYTITFFMIRFSPGSPFSDERKVAEHIIEAQNEYYGFNDPLPVQYYNTLVRHLSFDFPPLSSHPGLTAADIITESFPVSLELGIWAMLIALTLGIPAGVIAAARQNTTLDYAPMSLAMVGICLPTFVIGPILALVFGIWLQWTSVSGWSTAGDRLLPSLTLGLFYAAYIARLTRGGMLEILSSDFVRTARAKGASEFRAVVVHALRGGILPVVSFLGPALAGLVTGSFVVESIFQVPGLGRHFVEATFNKDQSLILSTVLFYAALIMLANLSVDIIQVLLNPKLRHK</sequence>
<feature type="transmembrane region" description="Helical" evidence="7">
    <location>
        <begin position="133"/>
        <end position="160"/>
    </location>
</feature>
<name>A0A927FD18_9BACT</name>
<dbReference type="Pfam" id="PF19300">
    <property type="entry name" value="BPD_transp_1_N"/>
    <property type="match status" value="1"/>
</dbReference>
<dbReference type="Proteomes" id="UP000622317">
    <property type="component" value="Unassembled WGS sequence"/>
</dbReference>
<evidence type="ECO:0000256" key="7">
    <source>
        <dbReference type="RuleBase" id="RU363032"/>
    </source>
</evidence>
<gene>
    <name evidence="9" type="ORF">IEN85_21765</name>
</gene>
<dbReference type="Gene3D" id="1.10.3720.10">
    <property type="entry name" value="MetI-like"/>
    <property type="match status" value="1"/>
</dbReference>